<comment type="cofactor">
    <cofactor evidence="1">
        <name>[4Fe-4S] cluster</name>
        <dbReference type="ChEBI" id="CHEBI:49883"/>
    </cofactor>
</comment>
<accession>B3QQ25</accession>
<evidence type="ECO:0000256" key="4">
    <source>
        <dbReference type="ARBA" id="ARBA00023004"/>
    </source>
</evidence>
<dbReference type="Pfam" id="PF04055">
    <property type="entry name" value="Radical_SAM"/>
    <property type="match status" value="1"/>
</dbReference>
<dbReference type="PANTHER" id="PTHR11228:SF7">
    <property type="entry name" value="PQQA PEPTIDE CYCLASE"/>
    <property type="match status" value="1"/>
</dbReference>
<dbReference type="KEGG" id="cpc:Cpar_1632"/>
<evidence type="ECO:0000256" key="3">
    <source>
        <dbReference type="ARBA" id="ARBA00022723"/>
    </source>
</evidence>
<dbReference type="OrthoDB" id="9805809at2"/>
<evidence type="ECO:0000259" key="6">
    <source>
        <dbReference type="Pfam" id="PF04055"/>
    </source>
</evidence>
<evidence type="ECO:0000313" key="7">
    <source>
        <dbReference type="EMBL" id="ACF12028.1"/>
    </source>
</evidence>
<keyword evidence="3" id="KW-0479">Metal-binding</keyword>
<dbReference type="Gene3D" id="3.20.20.70">
    <property type="entry name" value="Aldolase class I"/>
    <property type="match status" value="1"/>
</dbReference>
<dbReference type="InterPro" id="IPR058240">
    <property type="entry name" value="rSAM_sf"/>
</dbReference>
<dbReference type="InterPro" id="IPR013785">
    <property type="entry name" value="Aldolase_TIM"/>
</dbReference>
<organism evidence="7 8">
    <name type="scientific">Chlorobaculum parvum (strain DSM 263 / NCIMB 8327)</name>
    <name type="common">Chlorobium vibrioforme subsp. thiosulfatophilum</name>
    <dbReference type="NCBI Taxonomy" id="517417"/>
    <lineage>
        <taxon>Bacteria</taxon>
        <taxon>Pseudomonadati</taxon>
        <taxon>Chlorobiota</taxon>
        <taxon>Chlorobiia</taxon>
        <taxon>Chlorobiales</taxon>
        <taxon>Chlorobiaceae</taxon>
        <taxon>Chlorobaculum</taxon>
    </lineage>
</organism>
<dbReference type="EMBL" id="CP001099">
    <property type="protein sequence ID" value="ACF12028.1"/>
    <property type="molecule type" value="Genomic_DNA"/>
</dbReference>
<dbReference type="GO" id="GO:0046872">
    <property type="term" value="F:metal ion binding"/>
    <property type="evidence" value="ECO:0007669"/>
    <property type="project" value="UniProtKB-KW"/>
</dbReference>
<dbReference type="PANTHER" id="PTHR11228">
    <property type="entry name" value="RADICAL SAM DOMAIN PROTEIN"/>
    <property type="match status" value="1"/>
</dbReference>
<name>B3QQ25_CHLP8</name>
<reference evidence="7" key="1">
    <citation type="submission" date="2008-06" db="EMBL/GenBank/DDBJ databases">
        <title>Complete sequence of Chlorobaculum parvum NCIB 8327.</title>
        <authorList>
            <consortium name="US DOE Joint Genome Institute"/>
            <person name="Lucas S."/>
            <person name="Copeland A."/>
            <person name="Lapidus A."/>
            <person name="Glavina del Rio T."/>
            <person name="Dalin E."/>
            <person name="Tice H."/>
            <person name="Bruce D."/>
            <person name="Goodwin L."/>
            <person name="Pitluck S."/>
            <person name="Schmutz J."/>
            <person name="Larimer F."/>
            <person name="Land M."/>
            <person name="Hauser L."/>
            <person name="Kyrpides N."/>
            <person name="Mikhailova N."/>
            <person name="Zhao F."/>
            <person name="Li T."/>
            <person name="Liu Z."/>
            <person name="Overmann J."/>
            <person name="Bryant D.A."/>
            <person name="Richardson P."/>
        </authorList>
    </citation>
    <scope>NUCLEOTIDE SEQUENCE [LARGE SCALE GENOMIC DNA]</scope>
    <source>
        <strain evidence="7">NCIB 8327</strain>
    </source>
</reference>
<dbReference type="AlphaFoldDB" id="B3QQ25"/>
<dbReference type="InterPro" id="IPR007197">
    <property type="entry name" value="rSAM"/>
</dbReference>
<keyword evidence="2" id="KW-0949">S-adenosyl-L-methionine</keyword>
<sequence>MVSKLSRTYSNVKRNLSVRARQAEDYYRYNLSKNGLPKIEVQIVDQCNLNCRGCSHFCGIADRVFYDLPQFEKDMNRLKRLFKKINKIKLLGGEPFLHPELISFIRIARDCFPLSDIVVVTNGILLPKVEPVFWSVCKEKNTAIEMSVYPPLQNKVSYYRELAKQNGVAFKSSKIKWFFTARINPEGDSDMKKAFNACRNNYFVPFLKDGAIYSCAISYAVRYYNKRFDKNIAESKGLDIYKSTSREIIDYLSRPIETCRWCAEFSPEFSWSSGKQEIEEWHINTYKNSV</sequence>
<keyword evidence="5" id="KW-0411">Iron-sulfur</keyword>
<keyword evidence="4" id="KW-0408">Iron</keyword>
<protein>
    <submittedName>
        <fullName evidence="7">Radical SAM domain protein</fullName>
    </submittedName>
</protein>
<gene>
    <name evidence="7" type="ordered locus">Cpar_1632</name>
</gene>
<dbReference type="InterPro" id="IPR050377">
    <property type="entry name" value="Radical_SAM_PqqE_MftC-like"/>
</dbReference>
<dbReference type="SFLD" id="SFLDS00029">
    <property type="entry name" value="Radical_SAM"/>
    <property type="match status" value="1"/>
</dbReference>
<dbReference type="STRING" id="517417.Cpar_1632"/>
<dbReference type="GO" id="GO:0051536">
    <property type="term" value="F:iron-sulfur cluster binding"/>
    <property type="evidence" value="ECO:0007669"/>
    <property type="project" value="UniProtKB-KW"/>
</dbReference>
<dbReference type="SUPFAM" id="SSF102114">
    <property type="entry name" value="Radical SAM enzymes"/>
    <property type="match status" value="1"/>
</dbReference>
<keyword evidence="8" id="KW-1185">Reference proteome</keyword>
<dbReference type="eggNOG" id="COG2896">
    <property type="taxonomic scope" value="Bacteria"/>
</dbReference>
<dbReference type="GO" id="GO:0003824">
    <property type="term" value="F:catalytic activity"/>
    <property type="evidence" value="ECO:0007669"/>
    <property type="project" value="InterPro"/>
</dbReference>
<dbReference type="CDD" id="cd01335">
    <property type="entry name" value="Radical_SAM"/>
    <property type="match status" value="1"/>
</dbReference>
<evidence type="ECO:0000313" key="8">
    <source>
        <dbReference type="Proteomes" id="UP000008811"/>
    </source>
</evidence>
<dbReference type="Proteomes" id="UP000008811">
    <property type="component" value="Chromosome"/>
</dbReference>
<feature type="domain" description="Radical SAM core" evidence="6">
    <location>
        <begin position="43"/>
        <end position="127"/>
    </location>
</feature>
<dbReference type="HOGENOM" id="CLU_064245_0_0_10"/>
<evidence type="ECO:0000256" key="2">
    <source>
        <dbReference type="ARBA" id="ARBA00022691"/>
    </source>
</evidence>
<proteinExistence type="predicted"/>
<evidence type="ECO:0000256" key="5">
    <source>
        <dbReference type="ARBA" id="ARBA00023014"/>
    </source>
</evidence>
<evidence type="ECO:0000256" key="1">
    <source>
        <dbReference type="ARBA" id="ARBA00001966"/>
    </source>
</evidence>